<dbReference type="Proteomes" id="UP001055811">
    <property type="component" value="Linkage Group LG02"/>
</dbReference>
<reference evidence="1 2" key="2">
    <citation type="journal article" date="2022" name="Mol. Ecol. Resour.">
        <title>The genomes of chicory, endive, great burdock and yacon provide insights into Asteraceae paleo-polyploidization history and plant inulin production.</title>
        <authorList>
            <person name="Fan W."/>
            <person name="Wang S."/>
            <person name="Wang H."/>
            <person name="Wang A."/>
            <person name="Jiang F."/>
            <person name="Liu H."/>
            <person name="Zhao H."/>
            <person name="Xu D."/>
            <person name="Zhang Y."/>
        </authorList>
    </citation>
    <scope>NUCLEOTIDE SEQUENCE [LARGE SCALE GENOMIC DNA]</scope>
    <source>
        <strain evidence="2">cv. Punajuju</strain>
        <tissue evidence="1">Leaves</tissue>
    </source>
</reference>
<organism evidence="1 2">
    <name type="scientific">Cichorium intybus</name>
    <name type="common">Chicory</name>
    <dbReference type="NCBI Taxonomy" id="13427"/>
    <lineage>
        <taxon>Eukaryota</taxon>
        <taxon>Viridiplantae</taxon>
        <taxon>Streptophyta</taxon>
        <taxon>Embryophyta</taxon>
        <taxon>Tracheophyta</taxon>
        <taxon>Spermatophyta</taxon>
        <taxon>Magnoliopsida</taxon>
        <taxon>eudicotyledons</taxon>
        <taxon>Gunneridae</taxon>
        <taxon>Pentapetalae</taxon>
        <taxon>asterids</taxon>
        <taxon>campanulids</taxon>
        <taxon>Asterales</taxon>
        <taxon>Asteraceae</taxon>
        <taxon>Cichorioideae</taxon>
        <taxon>Cichorieae</taxon>
        <taxon>Cichoriinae</taxon>
        <taxon>Cichorium</taxon>
    </lineage>
</organism>
<protein>
    <submittedName>
        <fullName evidence="1">Uncharacterized protein</fullName>
    </submittedName>
</protein>
<evidence type="ECO:0000313" key="1">
    <source>
        <dbReference type="EMBL" id="KAI3782660.1"/>
    </source>
</evidence>
<name>A0ACB9GI22_CICIN</name>
<gene>
    <name evidence="1" type="ORF">L2E82_12713</name>
</gene>
<sequence length="400" mass="46515">MKFWKRASGAIKDRRSLLKASFTQRSEFRNPDIEAAVIKATTHDESRVDYRNAQRVFAWVRISDDYLRQVLWALSHRMWRTHDWVVVLKGLMLLHGVFCCKVPGIQEIGRLPFDMMNFKDKHTKRGKLLGLNEFIRAYYAFLDEKSSFIFFHSQEQRDRRVKERMASLSRDASIEEQKEKSMIQDLIWMQNLQGLLDLLLHILPKSKEMLNVLVLEAMDCVVIEIYDICGRICNGIGSVLATINCAGEYGAKMALSILQKAKVHHEELPVYLEFCREIGVGNASECPKMEEIPEERMRELEQIINRNSEQHKIEQSPNEEEKSIIFVEHHNSMKTDDLDNSKSSLKTVITDDWEVFQDQHQKSNQDLELIDLVSSPAKNNARINHLVQQNIVELPDLISF</sequence>
<dbReference type="EMBL" id="CM042010">
    <property type="protein sequence ID" value="KAI3782660.1"/>
    <property type="molecule type" value="Genomic_DNA"/>
</dbReference>
<reference evidence="2" key="1">
    <citation type="journal article" date="2022" name="Mol. Ecol. Resour.">
        <title>The genomes of chicory, endive, great burdock and yacon provide insights into Asteraceae palaeo-polyploidization history and plant inulin production.</title>
        <authorList>
            <person name="Fan W."/>
            <person name="Wang S."/>
            <person name="Wang H."/>
            <person name="Wang A."/>
            <person name="Jiang F."/>
            <person name="Liu H."/>
            <person name="Zhao H."/>
            <person name="Xu D."/>
            <person name="Zhang Y."/>
        </authorList>
    </citation>
    <scope>NUCLEOTIDE SEQUENCE [LARGE SCALE GENOMIC DNA]</scope>
    <source>
        <strain evidence="2">cv. Punajuju</strain>
    </source>
</reference>
<comment type="caution">
    <text evidence="1">The sequence shown here is derived from an EMBL/GenBank/DDBJ whole genome shotgun (WGS) entry which is preliminary data.</text>
</comment>
<keyword evidence="2" id="KW-1185">Reference proteome</keyword>
<accession>A0ACB9GI22</accession>
<proteinExistence type="predicted"/>
<evidence type="ECO:0000313" key="2">
    <source>
        <dbReference type="Proteomes" id="UP001055811"/>
    </source>
</evidence>